<name>A0A918NZ65_9NEIS</name>
<dbReference type="GO" id="GO:0008270">
    <property type="term" value="F:zinc ion binding"/>
    <property type="evidence" value="ECO:0007669"/>
    <property type="project" value="UniProtKB-UniRule"/>
</dbReference>
<keyword evidence="1" id="KW-0479">Metal-binding</keyword>
<reference evidence="4" key="2">
    <citation type="submission" date="2020-09" db="EMBL/GenBank/DDBJ databases">
        <authorList>
            <person name="Sun Q."/>
            <person name="Kim S."/>
        </authorList>
    </citation>
    <scope>NUCLEOTIDE SEQUENCE</scope>
    <source>
        <strain evidence="4">KCTC 32182</strain>
    </source>
</reference>
<dbReference type="SMART" id="SM00235">
    <property type="entry name" value="ZnMc"/>
    <property type="match status" value="1"/>
</dbReference>
<reference evidence="4" key="1">
    <citation type="journal article" date="2014" name="Int. J. Syst. Evol. Microbiol.">
        <title>Complete genome sequence of Corynebacterium casei LMG S-19264T (=DSM 44701T), isolated from a smear-ripened cheese.</title>
        <authorList>
            <consortium name="US DOE Joint Genome Institute (JGI-PGF)"/>
            <person name="Walter F."/>
            <person name="Albersmeier A."/>
            <person name="Kalinowski J."/>
            <person name="Ruckert C."/>
        </authorList>
    </citation>
    <scope>NUCLEOTIDE SEQUENCE</scope>
    <source>
        <strain evidence="4">KCTC 32182</strain>
    </source>
</reference>
<dbReference type="PROSITE" id="PS51864">
    <property type="entry name" value="ASTACIN"/>
    <property type="match status" value="1"/>
</dbReference>
<dbReference type="Gene3D" id="2.80.10.50">
    <property type="match status" value="1"/>
</dbReference>
<dbReference type="InterPro" id="IPR035992">
    <property type="entry name" value="Ricin_B-like_lectins"/>
</dbReference>
<evidence type="ECO:0000256" key="1">
    <source>
        <dbReference type="PROSITE-ProRule" id="PRU01211"/>
    </source>
</evidence>
<dbReference type="SUPFAM" id="SSF50370">
    <property type="entry name" value="Ricin B-like lectins"/>
    <property type="match status" value="1"/>
</dbReference>
<dbReference type="PANTHER" id="PTHR10127:SF850">
    <property type="entry name" value="METALLOENDOPEPTIDASE"/>
    <property type="match status" value="1"/>
</dbReference>
<dbReference type="PANTHER" id="PTHR10127">
    <property type="entry name" value="DISCOIDIN, CUB, EGF, LAMININ , AND ZINC METALLOPROTEASE DOMAIN CONTAINING"/>
    <property type="match status" value="1"/>
</dbReference>
<evidence type="ECO:0000256" key="2">
    <source>
        <dbReference type="SAM" id="SignalP"/>
    </source>
</evidence>
<dbReference type="GO" id="GO:0004222">
    <property type="term" value="F:metalloendopeptidase activity"/>
    <property type="evidence" value="ECO:0007669"/>
    <property type="project" value="InterPro"/>
</dbReference>
<keyword evidence="2" id="KW-0732">Signal</keyword>
<dbReference type="AlphaFoldDB" id="A0A918NZ65"/>
<evidence type="ECO:0000313" key="5">
    <source>
        <dbReference type="Proteomes" id="UP000645257"/>
    </source>
</evidence>
<dbReference type="GO" id="GO:0006508">
    <property type="term" value="P:proteolysis"/>
    <property type="evidence" value="ECO:0007669"/>
    <property type="project" value="InterPro"/>
</dbReference>
<dbReference type="PROSITE" id="PS50231">
    <property type="entry name" value="RICIN_B_LECTIN"/>
    <property type="match status" value="1"/>
</dbReference>
<comment type="caution">
    <text evidence="1">Lacks conserved residue(s) required for the propagation of feature annotation.</text>
</comment>
<organism evidence="4 5">
    <name type="scientific">Paludibacterium paludis</name>
    <dbReference type="NCBI Taxonomy" id="1225769"/>
    <lineage>
        <taxon>Bacteria</taxon>
        <taxon>Pseudomonadati</taxon>
        <taxon>Pseudomonadota</taxon>
        <taxon>Betaproteobacteria</taxon>
        <taxon>Neisseriales</taxon>
        <taxon>Chromobacteriaceae</taxon>
        <taxon>Paludibacterium</taxon>
    </lineage>
</organism>
<accession>A0A918NZ65</accession>
<evidence type="ECO:0000313" key="4">
    <source>
        <dbReference type="EMBL" id="GGY06015.1"/>
    </source>
</evidence>
<dbReference type="RefSeq" id="WP_189530967.1">
    <property type="nucleotide sequence ID" value="NZ_BMYX01000002.1"/>
</dbReference>
<feature type="binding site" evidence="1">
    <location>
        <position position="179"/>
    </location>
    <ligand>
        <name>Zn(2+)</name>
        <dbReference type="ChEBI" id="CHEBI:29105"/>
        <note>catalytic</note>
    </ligand>
</feature>
<feature type="chain" id="PRO_5037020634" description="Peptidase M12A domain-containing protein" evidence="2">
    <location>
        <begin position="26"/>
        <end position="419"/>
    </location>
</feature>
<dbReference type="Gene3D" id="3.40.390.10">
    <property type="entry name" value="Collagenase (Catalytic Domain)"/>
    <property type="match status" value="1"/>
</dbReference>
<dbReference type="SUPFAM" id="SSF55486">
    <property type="entry name" value="Metalloproteases ('zincins'), catalytic domain"/>
    <property type="match status" value="1"/>
</dbReference>
<dbReference type="InterPro" id="IPR001506">
    <property type="entry name" value="Peptidase_M12A"/>
</dbReference>
<feature type="binding site" evidence="1">
    <location>
        <position position="185"/>
    </location>
    <ligand>
        <name>Zn(2+)</name>
        <dbReference type="ChEBI" id="CHEBI:29105"/>
        <note>catalytic</note>
    </ligand>
</feature>
<proteinExistence type="predicted"/>
<dbReference type="InterPro" id="IPR024079">
    <property type="entry name" value="MetalloPept_cat_dom_sf"/>
</dbReference>
<dbReference type="Proteomes" id="UP000645257">
    <property type="component" value="Unassembled WGS sequence"/>
</dbReference>
<keyword evidence="1" id="KW-0862">Zinc</keyword>
<dbReference type="Pfam" id="PF01400">
    <property type="entry name" value="Astacin"/>
    <property type="match status" value="1"/>
</dbReference>
<comment type="caution">
    <text evidence="4">The sequence shown here is derived from an EMBL/GenBank/DDBJ whole genome shotgun (WGS) entry which is preliminary data.</text>
</comment>
<gene>
    <name evidence="4" type="ORF">GCM10011289_05540</name>
</gene>
<feature type="domain" description="Peptidase M12A" evidence="3">
    <location>
        <begin position="80"/>
        <end position="190"/>
    </location>
</feature>
<dbReference type="EMBL" id="BMYX01000002">
    <property type="protein sequence ID" value="GGY06015.1"/>
    <property type="molecule type" value="Genomic_DNA"/>
</dbReference>
<keyword evidence="5" id="KW-1185">Reference proteome</keyword>
<dbReference type="InterPro" id="IPR006026">
    <property type="entry name" value="Peptidase_Metallo"/>
</dbReference>
<sequence>MMTSSGNRTALAGLLCLTLAGTALSGEHPAWVRDNDTLRDVPVRIVDGMALIDDIVLGQWHGIEAQGLSGWRPERVKGKRAAPGGNAPAKLWHGDSIPYAFDDSYNEEGRRVVRQAMALYRLQTGIRFVPRRQENHYVRFERGGGECVSRLGKVGGAQAITMNADCMVSLTDTLHHLGHTLGLQHAHQRPASPAAPPFLREGSMDLASAIDWQSDHLAQARKARPGYDLESVMHYDPHLRAGFDLRSVSTAPHYHPQWLSDGDVAQLASLYPGAARRAKDASLPREGQAGALTTPGGEACLGLAAGTSTPIPALVRCEPDTPRWRWDAQFRLRTDAAPGLCLTMPDKADQSPPRLAPCTTQHRQIWAFQDNMLTSRHLHNYGLIRTAQGKLAMRHLRGSGDAMLPSSLGPLWRWQTGAD</sequence>
<protein>
    <recommendedName>
        <fullName evidence="3">Peptidase M12A domain-containing protein</fullName>
    </recommendedName>
</protein>
<feature type="signal peptide" evidence="2">
    <location>
        <begin position="1"/>
        <end position="25"/>
    </location>
</feature>
<feature type="binding site" evidence="1">
    <location>
        <position position="175"/>
    </location>
    <ligand>
        <name>Zn(2+)</name>
        <dbReference type="ChEBI" id="CHEBI:29105"/>
        <note>catalytic</note>
    </ligand>
</feature>
<comment type="cofactor">
    <cofactor evidence="1">
        <name>Zn(2+)</name>
        <dbReference type="ChEBI" id="CHEBI:29105"/>
    </cofactor>
    <text evidence="1">Binds 1 zinc ion per subunit.</text>
</comment>
<dbReference type="PRINTS" id="PR00480">
    <property type="entry name" value="ASTACIN"/>
</dbReference>
<evidence type="ECO:0000259" key="3">
    <source>
        <dbReference type="PROSITE" id="PS51864"/>
    </source>
</evidence>